<dbReference type="Proteomes" id="UP000027178">
    <property type="component" value="Unassembled WGS sequence"/>
</dbReference>
<sequence>MLKYLTSADVQTELLNSGAATIPVNPAAVGAIKDPLVKQIYDYNAKASYVQVYFDVALPTAAGQALNDAAADLFAGKGDAGSVARAVNSAG</sequence>
<dbReference type="PATRIC" id="fig|1348663.4.peg.1005"/>
<reference evidence="1 2" key="1">
    <citation type="submission" date="2014-05" db="EMBL/GenBank/DDBJ databases">
        <title>Draft Genome Sequence of Kitasatospora cheerisanensis KCTC 2395.</title>
        <authorList>
            <person name="Nam D.H."/>
        </authorList>
    </citation>
    <scope>NUCLEOTIDE SEQUENCE [LARGE SCALE GENOMIC DNA]</scope>
    <source>
        <strain evidence="1 2">KCTC 2395</strain>
    </source>
</reference>
<protein>
    <recommendedName>
        <fullName evidence="3">ABC transporter substrate-binding protein</fullName>
    </recommendedName>
</protein>
<dbReference type="AlphaFoldDB" id="A0A066Z9Y1"/>
<dbReference type="HOGENOM" id="CLU_2423026_0_0_11"/>
<proteinExistence type="predicted"/>
<accession>A0A066Z9Y1</accession>
<dbReference type="EMBL" id="JNBY01000050">
    <property type="protein sequence ID" value="KDN86970.1"/>
    <property type="molecule type" value="Genomic_DNA"/>
</dbReference>
<keyword evidence="2" id="KW-1185">Reference proteome</keyword>
<dbReference type="eggNOG" id="COG1653">
    <property type="taxonomic scope" value="Bacteria"/>
</dbReference>
<evidence type="ECO:0008006" key="3">
    <source>
        <dbReference type="Google" id="ProtNLM"/>
    </source>
</evidence>
<comment type="caution">
    <text evidence="1">The sequence shown here is derived from an EMBL/GenBank/DDBJ whole genome shotgun (WGS) entry which is preliminary data.</text>
</comment>
<evidence type="ECO:0000313" key="2">
    <source>
        <dbReference type="Proteomes" id="UP000027178"/>
    </source>
</evidence>
<organism evidence="1 2">
    <name type="scientific">Kitasatospora cheerisanensis KCTC 2395</name>
    <dbReference type="NCBI Taxonomy" id="1348663"/>
    <lineage>
        <taxon>Bacteria</taxon>
        <taxon>Bacillati</taxon>
        <taxon>Actinomycetota</taxon>
        <taxon>Actinomycetes</taxon>
        <taxon>Kitasatosporales</taxon>
        <taxon>Streptomycetaceae</taxon>
        <taxon>Kitasatospora</taxon>
    </lineage>
</organism>
<dbReference type="SUPFAM" id="SSF53850">
    <property type="entry name" value="Periplasmic binding protein-like II"/>
    <property type="match status" value="1"/>
</dbReference>
<dbReference type="RefSeq" id="WP_167574002.1">
    <property type="nucleotide sequence ID" value="NZ_KK853997.1"/>
</dbReference>
<name>A0A066Z9Y1_9ACTN</name>
<dbReference type="Gene3D" id="3.40.190.10">
    <property type="entry name" value="Periplasmic binding protein-like II"/>
    <property type="match status" value="2"/>
</dbReference>
<evidence type="ECO:0000313" key="1">
    <source>
        <dbReference type="EMBL" id="KDN86970.1"/>
    </source>
</evidence>
<gene>
    <name evidence="1" type="ORF">KCH_10550</name>
</gene>